<proteinExistence type="predicted"/>
<accession>A0A6M3LG10</accession>
<sequence>MDILVNTKDKLFISVHRMVGAQQAELIDTLLYPPDSNAARRIKIANIEITLFEEEG</sequence>
<organism evidence="2">
    <name type="scientific">viral metagenome</name>
    <dbReference type="NCBI Taxonomy" id="1070528"/>
    <lineage>
        <taxon>unclassified sequences</taxon>
        <taxon>metagenomes</taxon>
        <taxon>organismal metagenomes</taxon>
    </lineage>
</organism>
<evidence type="ECO:0000313" key="2">
    <source>
        <dbReference type="EMBL" id="QJA93760.1"/>
    </source>
</evidence>
<name>A0A6M3LG10_9ZZZZ</name>
<gene>
    <name evidence="1" type="ORF">MM415A03182_0004</name>
    <name evidence="2" type="ORF">MM415B04120_0008</name>
</gene>
<reference evidence="2" key="1">
    <citation type="submission" date="2020-03" db="EMBL/GenBank/DDBJ databases">
        <title>The deep terrestrial virosphere.</title>
        <authorList>
            <person name="Holmfeldt K."/>
            <person name="Nilsson E."/>
            <person name="Simone D."/>
            <person name="Lopez-Fernandez M."/>
            <person name="Wu X."/>
            <person name="de Brujin I."/>
            <person name="Lundin D."/>
            <person name="Andersson A."/>
            <person name="Bertilsson S."/>
            <person name="Dopson M."/>
        </authorList>
    </citation>
    <scope>NUCLEOTIDE SEQUENCE</scope>
    <source>
        <strain evidence="1">MM415A03182</strain>
        <strain evidence="2">MM415B04120</strain>
    </source>
</reference>
<evidence type="ECO:0000313" key="1">
    <source>
        <dbReference type="EMBL" id="QJA71405.1"/>
    </source>
</evidence>
<dbReference type="EMBL" id="MT141871">
    <property type="protein sequence ID" value="QJA71405.1"/>
    <property type="molecule type" value="Genomic_DNA"/>
</dbReference>
<protein>
    <submittedName>
        <fullName evidence="2">Uncharacterized protein</fullName>
    </submittedName>
</protein>
<dbReference type="EMBL" id="MT143175">
    <property type="protein sequence ID" value="QJA93760.1"/>
    <property type="molecule type" value="Genomic_DNA"/>
</dbReference>
<dbReference type="AlphaFoldDB" id="A0A6M3LG10"/>